<name>A0A7X0CDS0_9HYPH</name>
<evidence type="ECO:0000313" key="3">
    <source>
        <dbReference type="Proteomes" id="UP000536262"/>
    </source>
</evidence>
<reference evidence="2 3" key="1">
    <citation type="submission" date="2020-08" db="EMBL/GenBank/DDBJ databases">
        <title>Genomic Encyclopedia of Type Strains, Phase IV (KMG-IV): sequencing the most valuable type-strain genomes for metagenomic binning, comparative biology and taxonomic classification.</title>
        <authorList>
            <person name="Goeker M."/>
        </authorList>
    </citation>
    <scope>NUCLEOTIDE SEQUENCE [LARGE SCALE GENOMIC DNA]</scope>
    <source>
        <strain evidence="2 3">DSM 7051</strain>
    </source>
</reference>
<feature type="domain" description="Methyltransferase" evidence="1">
    <location>
        <begin position="46"/>
        <end position="141"/>
    </location>
</feature>
<keyword evidence="3" id="KW-1185">Reference proteome</keyword>
<organism evidence="2 3">
    <name type="scientific">Aminobacter aganoensis</name>
    <dbReference type="NCBI Taxonomy" id="83264"/>
    <lineage>
        <taxon>Bacteria</taxon>
        <taxon>Pseudomonadati</taxon>
        <taxon>Pseudomonadota</taxon>
        <taxon>Alphaproteobacteria</taxon>
        <taxon>Hyphomicrobiales</taxon>
        <taxon>Phyllobacteriaceae</taxon>
        <taxon>Aminobacter</taxon>
    </lineage>
</organism>
<protein>
    <submittedName>
        <fullName evidence="2">SAM-dependent methyltransferase</fullName>
    </submittedName>
</protein>
<evidence type="ECO:0000259" key="1">
    <source>
        <dbReference type="Pfam" id="PF13649"/>
    </source>
</evidence>
<dbReference type="RefSeq" id="WP_184697071.1">
    <property type="nucleotide sequence ID" value="NZ_BAABEG010000001.1"/>
</dbReference>
<comment type="caution">
    <text evidence="2">The sequence shown here is derived from an EMBL/GenBank/DDBJ whole genome shotgun (WGS) entry which is preliminary data.</text>
</comment>
<dbReference type="AlphaFoldDB" id="A0A7X0CDS0"/>
<dbReference type="GO" id="GO:0032259">
    <property type="term" value="P:methylation"/>
    <property type="evidence" value="ECO:0007669"/>
    <property type="project" value="UniProtKB-KW"/>
</dbReference>
<dbReference type="CDD" id="cd02440">
    <property type="entry name" value="AdoMet_MTases"/>
    <property type="match status" value="1"/>
</dbReference>
<evidence type="ECO:0000313" key="2">
    <source>
        <dbReference type="EMBL" id="MBB6352351.1"/>
    </source>
</evidence>
<proteinExistence type="predicted"/>
<keyword evidence="2" id="KW-0489">Methyltransferase</keyword>
<dbReference type="InterPro" id="IPR029063">
    <property type="entry name" value="SAM-dependent_MTases_sf"/>
</dbReference>
<dbReference type="Proteomes" id="UP000536262">
    <property type="component" value="Unassembled WGS sequence"/>
</dbReference>
<dbReference type="EMBL" id="JACHOU010000001">
    <property type="protein sequence ID" value="MBB6352351.1"/>
    <property type="molecule type" value="Genomic_DNA"/>
</dbReference>
<dbReference type="GO" id="GO:0008168">
    <property type="term" value="F:methyltransferase activity"/>
    <property type="evidence" value="ECO:0007669"/>
    <property type="project" value="UniProtKB-KW"/>
</dbReference>
<dbReference type="Gene3D" id="3.40.50.150">
    <property type="entry name" value="Vaccinia Virus protein VP39"/>
    <property type="match status" value="1"/>
</dbReference>
<dbReference type="PANTHER" id="PTHR12843:SF5">
    <property type="entry name" value="EEF1A LYSINE METHYLTRANSFERASE 2"/>
    <property type="match status" value="1"/>
</dbReference>
<keyword evidence="2" id="KW-0808">Transferase</keyword>
<accession>A0A7X0CDS0</accession>
<dbReference type="InterPro" id="IPR041698">
    <property type="entry name" value="Methyltransf_25"/>
</dbReference>
<dbReference type="PANTHER" id="PTHR12843">
    <property type="entry name" value="PROTEIN-LYSINE N-METHYLTRANSFERASE METTL10"/>
    <property type="match status" value="1"/>
</dbReference>
<sequence length="206" mass="22333">MTDARTSHWDNIYGTKAETDVSWFQQTPEPSLTLLGLAGAKPSSAIIDIGGGASHLVDALLGQGFGDISVLDISQAALDADKERLGAAAQNVHWICSDVTAWRPERRYDVWHDRAAFHFLTDPADQAAYVSALNGALVAGGHAIIGTFAPDGPEKCSGLPIVRHDADSIGKLLGDDFVLLDSRRHEHRTPWGSVQQFQFGTFRKRT</sequence>
<gene>
    <name evidence="2" type="ORF">GGR00_000103</name>
</gene>
<dbReference type="SUPFAM" id="SSF53335">
    <property type="entry name" value="S-adenosyl-L-methionine-dependent methyltransferases"/>
    <property type="match status" value="1"/>
</dbReference>
<dbReference type="Pfam" id="PF13649">
    <property type="entry name" value="Methyltransf_25"/>
    <property type="match status" value="1"/>
</dbReference>